<sequence>MAGEYDPTQIAPLVWHVGSGDPFATSETWARFYYYNLVYTPTFMLDGWDQYVGTSYYTVKSKLDNHLLDPSSVSIDVAGVIDDTDGEVTVDVTALYTISQLNLKVRIVLYESRIYWGGRWFDHTVRDVLPEQSITLSQPGDHVQVQRSFTLQPTWVAENMGIVAFVQSDVDKRILQAANLTEATVSLTPHALSFPRGSTMGYSALLMSNMDSPQTVVAYAEVWLPNGNPYPGNPVKGPVNVPLSAYQVRQLQLGHHIPMGAPLGDYIYKVTLENLGGDVIDEDEFVFTVTE</sequence>
<dbReference type="Gene3D" id="2.60.40.10">
    <property type="entry name" value="Immunoglobulins"/>
    <property type="match status" value="1"/>
</dbReference>
<protein>
    <submittedName>
        <fullName evidence="1">Uncharacterized protein</fullName>
    </submittedName>
</protein>
<evidence type="ECO:0000313" key="2">
    <source>
        <dbReference type="Proteomes" id="UP000052008"/>
    </source>
</evidence>
<dbReference type="STRING" id="1703770.AMJ39_03290"/>
<organism evidence="1 2">
    <name type="scientific">candidate division TA06 bacterium DG_24</name>
    <dbReference type="NCBI Taxonomy" id="1703770"/>
    <lineage>
        <taxon>Bacteria</taxon>
        <taxon>Bacteria division TA06</taxon>
    </lineage>
</organism>
<dbReference type="InterPro" id="IPR013783">
    <property type="entry name" value="Ig-like_fold"/>
</dbReference>
<dbReference type="SUPFAM" id="SSF52833">
    <property type="entry name" value="Thioredoxin-like"/>
    <property type="match status" value="1"/>
</dbReference>
<dbReference type="AlphaFoldDB" id="A0A0S7WW48"/>
<dbReference type="EMBL" id="LIZS01000012">
    <property type="protein sequence ID" value="KPJ53820.1"/>
    <property type="molecule type" value="Genomic_DNA"/>
</dbReference>
<name>A0A0S7WW48_UNCT6</name>
<reference evidence="1 2" key="1">
    <citation type="journal article" date="2015" name="Microbiome">
        <title>Genomic resolution of linkages in carbon, nitrogen, and sulfur cycling among widespread estuary sediment bacteria.</title>
        <authorList>
            <person name="Baker B.J."/>
            <person name="Lazar C.S."/>
            <person name="Teske A.P."/>
            <person name="Dick G.J."/>
        </authorList>
    </citation>
    <scope>NUCLEOTIDE SEQUENCE [LARGE SCALE GENOMIC DNA]</scope>
    <source>
        <strain evidence="1">DG_24</strain>
    </source>
</reference>
<evidence type="ECO:0000313" key="1">
    <source>
        <dbReference type="EMBL" id="KPJ53820.1"/>
    </source>
</evidence>
<gene>
    <name evidence="1" type="ORF">AMJ39_03290</name>
</gene>
<dbReference type="Proteomes" id="UP000052008">
    <property type="component" value="Unassembled WGS sequence"/>
</dbReference>
<dbReference type="InterPro" id="IPR036249">
    <property type="entry name" value="Thioredoxin-like_sf"/>
</dbReference>
<proteinExistence type="predicted"/>
<comment type="caution">
    <text evidence="1">The sequence shown here is derived from an EMBL/GenBank/DDBJ whole genome shotgun (WGS) entry which is preliminary data.</text>
</comment>
<accession>A0A0S7WW48</accession>